<dbReference type="AlphaFoldDB" id="A0AA38PGP5"/>
<comment type="caution">
    <text evidence="1">The sequence shown here is derived from an EMBL/GenBank/DDBJ whole genome shotgun (WGS) entry which is preliminary data.</text>
</comment>
<evidence type="ECO:0000313" key="2">
    <source>
        <dbReference type="Proteomes" id="UP001163846"/>
    </source>
</evidence>
<dbReference type="EMBL" id="MU806000">
    <property type="protein sequence ID" value="KAJ3842630.1"/>
    <property type="molecule type" value="Genomic_DNA"/>
</dbReference>
<evidence type="ECO:0000313" key="1">
    <source>
        <dbReference type="EMBL" id="KAJ3842630.1"/>
    </source>
</evidence>
<dbReference type="Proteomes" id="UP001163846">
    <property type="component" value="Unassembled WGS sequence"/>
</dbReference>
<proteinExistence type="predicted"/>
<sequence>MSNTLGFAILELNGSNYSKWESTMTAYLCFTRAWGVVSGQDERSAETYSGSGSDHVETTSAELKKEIHEWDKKDDSAIEQYGTPHAAGIPEIFKEAINFESIFAQLDDFGLKLTDWQIQAIIFLAVFMG</sequence>
<keyword evidence="2" id="KW-1185">Reference proteome</keyword>
<protein>
    <submittedName>
        <fullName evidence="1">Uncharacterized protein</fullName>
    </submittedName>
</protein>
<organism evidence="1 2">
    <name type="scientific">Lentinula raphanica</name>
    <dbReference type="NCBI Taxonomy" id="153919"/>
    <lineage>
        <taxon>Eukaryota</taxon>
        <taxon>Fungi</taxon>
        <taxon>Dikarya</taxon>
        <taxon>Basidiomycota</taxon>
        <taxon>Agaricomycotina</taxon>
        <taxon>Agaricomycetes</taxon>
        <taxon>Agaricomycetidae</taxon>
        <taxon>Agaricales</taxon>
        <taxon>Marasmiineae</taxon>
        <taxon>Omphalotaceae</taxon>
        <taxon>Lentinula</taxon>
    </lineage>
</organism>
<name>A0AA38PGP5_9AGAR</name>
<accession>A0AA38PGP5</accession>
<gene>
    <name evidence="1" type="ORF">F5878DRAFT_638727</name>
</gene>
<reference evidence="1" key="1">
    <citation type="submission" date="2022-08" db="EMBL/GenBank/DDBJ databases">
        <authorList>
            <consortium name="DOE Joint Genome Institute"/>
            <person name="Min B."/>
            <person name="Riley R."/>
            <person name="Sierra-Patev S."/>
            <person name="Naranjo-Ortiz M."/>
            <person name="Looney B."/>
            <person name="Konkel Z."/>
            <person name="Slot J.C."/>
            <person name="Sakamoto Y."/>
            <person name="Steenwyk J.L."/>
            <person name="Rokas A."/>
            <person name="Carro J."/>
            <person name="Camarero S."/>
            <person name="Ferreira P."/>
            <person name="Molpeceres G."/>
            <person name="Ruiz-Duenas F.J."/>
            <person name="Serrano A."/>
            <person name="Henrissat B."/>
            <person name="Drula E."/>
            <person name="Hughes K.W."/>
            <person name="Mata J.L."/>
            <person name="Ishikawa N.K."/>
            <person name="Vargas-Isla R."/>
            <person name="Ushijima S."/>
            <person name="Smith C.A."/>
            <person name="Ahrendt S."/>
            <person name="Andreopoulos W."/>
            <person name="He G."/>
            <person name="Labutti K."/>
            <person name="Lipzen A."/>
            <person name="Ng V."/>
            <person name="Sandor L."/>
            <person name="Barry K."/>
            <person name="Martinez A.T."/>
            <person name="Xiao Y."/>
            <person name="Gibbons J.G."/>
            <person name="Terashima K."/>
            <person name="Hibbett D.S."/>
            <person name="Grigoriev I.V."/>
        </authorList>
    </citation>
    <scope>NUCLEOTIDE SEQUENCE</scope>
    <source>
        <strain evidence="1">TFB9207</strain>
    </source>
</reference>